<dbReference type="Proteomes" id="UP001497453">
    <property type="component" value="Chromosome 1"/>
</dbReference>
<dbReference type="SUPFAM" id="SSF48179">
    <property type="entry name" value="6-phosphogluconate dehydrogenase C-terminal domain-like"/>
    <property type="match status" value="1"/>
</dbReference>
<keyword evidence="10" id="KW-1185">Reference proteome</keyword>
<name>A0ABP1CH81_9APHY</name>
<dbReference type="InterPro" id="IPR008927">
    <property type="entry name" value="6-PGluconate_DH-like_C_sf"/>
</dbReference>
<dbReference type="InterPro" id="IPR036291">
    <property type="entry name" value="NAD(P)-bd_dom_sf"/>
</dbReference>
<dbReference type="InterPro" id="IPR013752">
    <property type="entry name" value="KPA_reductase"/>
</dbReference>
<feature type="domain" description="Ketopantoate reductase N-terminal" evidence="7">
    <location>
        <begin position="3"/>
        <end position="203"/>
    </location>
</feature>
<evidence type="ECO:0000259" key="8">
    <source>
        <dbReference type="Pfam" id="PF08546"/>
    </source>
</evidence>
<dbReference type="InterPro" id="IPR013328">
    <property type="entry name" value="6PGD_dom2"/>
</dbReference>
<evidence type="ECO:0000313" key="9">
    <source>
        <dbReference type="EMBL" id="CAL1695056.1"/>
    </source>
</evidence>
<evidence type="ECO:0000256" key="1">
    <source>
        <dbReference type="ARBA" id="ARBA00007870"/>
    </source>
</evidence>
<dbReference type="InterPro" id="IPR003710">
    <property type="entry name" value="ApbA"/>
</dbReference>
<organism evidence="9 10">
    <name type="scientific">Somion occarium</name>
    <dbReference type="NCBI Taxonomy" id="3059160"/>
    <lineage>
        <taxon>Eukaryota</taxon>
        <taxon>Fungi</taxon>
        <taxon>Dikarya</taxon>
        <taxon>Basidiomycota</taxon>
        <taxon>Agaricomycotina</taxon>
        <taxon>Agaricomycetes</taxon>
        <taxon>Polyporales</taxon>
        <taxon>Cerrenaceae</taxon>
        <taxon>Somion</taxon>
    </lineage>
</organism>
<evidence type="ECO:0000259" key="7">
    <source>
        <dbReference type="Pfam" id="PF02558"/>
    </source>
</evidence>
<dbReference type="Gene3D" id="3.40.50.720">
    <property type="entry name" value="NAD(P)-binding Rossmann-like Domain"/>
    <property type="match status" value="1"/>
</dbReference>
<dbReference type="EC" id="1.1.1.169" evidence="2"/>
<evidence type="ECO:0000256" key="3">
    <source>
        <dbReference type="ARBA" id="ARBA00022857"/>
    </source>
</evidence>
<dbReference type="Pfam" id="PF08546">
    <property type="entry name" value="ApbA_C"/>
    <property type="match status" value="1"/>
</dbReference>
<dbReference type="PANTHER" id="PTHR43765">
    <property type="entry name" value="2-DEHYDROPANTOATE 2-REDUCTASE-RELATED"/>
    <property type="match status" value="1"/>
</dbReference>
<evidence type="ECO:0000313" key="10">
    <source>
        <dbReference type="Proteomes" id="UP001497453"/>
    </source>
</evidence>
<dbReference type="EMBL" id="OZ037944">
    <property type="protein sequence ID" value="CAL1695056.1"/>
    <property type="molecule type" value="Genomic_DNA"/>
</dbReference>
<evidence type="ECO:0000256" key="5">
    <source>
        <dbReference type="ARBA" id="ARBA00032024"/>
    </source>
</evidence>
<proteinExistence type="inferred from homology"/>
<protein>
    <recommendedName>
        <fullName evidence="2">2-dehydropantoate 2-reductase</fullName>
        <ecNumber evidence="2">1.1.1.169</ecNumber>
    </recommendedName>
    <alternativeName>
        <fullName evidence="5">Ketopantoate reductase</fullName>
    </alternativeName>
</protein>
<accession>A0ABP1CH81</accession>
<sequence>MRIHVMGMGSVGTLVAFHLKRTLPARAPVTLMHKTSQRAIAAQVAQGKIRVENNGVAITTIGFDHDIWDRENDPTWTSPPPQQPRNPGKYKLSEEDDEEESPPSKPLSEGARGRSPITSLVVTTKAFSVAPSLRALLPRLSASSTIVLLQNGMGLYEELCTEVFPNPHNRPHIVVAVNNHGTWLKEYMHVVHAGIGNMKLAIMPDGLGRDFEASYRKAGNHRTAKLNLDDIFTSSEEDTEGGRYYSLRYTMQAFLGAEGLHASWLPLYDVQLAKLRKLVVNCVINPLTALLGCRNGEIFEHPSGHNLCHQICKEASAAFHAQWRSEQEAAVAAGKESDSRFPDILTTEALHAEVERIVKMTRMNLSSMLCDVRMARQTELKYLNGYLLGLGQKYNVSMPTNRTLISLMGLRSQIPLRGLL</sequence>
<dbReference type="NCBIfam" id="TIGR00745">
    <property type="entry name" value="apbA_panE"/>
    <property type="match status" value="1"/>
</dbReference>
<dbReference type="InterPro" id="IPR050838">
    <property type="entry name" value="Ketopantoate_reductase"/>
</dbReference>
<comment type="similarity">
    <text evidence="1">Belongs to the ketopantoate reductase family.</text>
</comment>
<evidence type="ECO:0000256" key="2">
    <source>
        <dbReference type="ARBA" id="ARBA00013014"/>
    </source>
</evidence>
<gene>
    <name evidence="9" type="ORF">GFSPODELE1_LOCUS574</name>
</gene>
<evidence type="ECO:0000256" key="4">
    <source>
        <dbReference type="ARBA" id="ARBA00023002"/>
    </source>
</evidence>
<keyword evidence="3" id="KW-0521">NADP</keyword>
<evidence type="ECO:0000256" key="6">
    <source>
        <dbReference type="SAM" id="MobiDB-lite"/>
    </source>
</evidence>
<dbReference type="Pfam" id="PF02558">
    <property type="entry name" value="ApbA"/>
    <property type="match status" value="1"/>
</dbReference>
<dbReference type="InterPro" id="IPR013332">
    <property type="entry name" value="KPR_N"/>
</dbReference>
<dbReference type="Gene3D" id="1.10.1040.10">
    <property type="entry name" value="N-(1-d-carboxylethyl)-l-norvaline Dehydrogenase, domain 2"/>
    <property type="match status" value="1"/>
</dbReference>
<feature type="region of interest" description="Disordered" evidence="6">
    <location>
        <begin position="69"/>
        <end position="115"/>
    </location>
</feature>
<feature type="domain" description="Ketopantoate reductase C-terminal" evidence="8">
    <location>
        <begin position="269"/>
        <end position="408"/>
    </location>
</feature>
<keyword evidence="4" id="KW-0560">Oxidoreductase</keyword>
<dbReference type="SUPFAM" id="SSF51735">
    <property type="entry name" value="NAD(P)-binding Rossmann-fold domains"/>
    <property type="match status" value="1"/>
</dbReference>
<dbReference type="PANTHER" id="PTHR43765:SF2">
    <property type="entry name" value="2-DEHYDROPANTOATE 2-REDUCTASE"/>
    <property type="match status" value="1"/>
</dbReference>
<reference evidence="10" key="1">
    <citation type="submission" date="2024-04" db="EMBL/GenBank/DDBJ databases">
        <authorList>
            <person name="Shaw F."/>
            <person name="Minotto A."/>
        </authorList>
    </citation>
    <scope>NUCLEOTIDE SEQUENCE [LARGE SCALE GENOMIC DNA]</scope>
</reference>